<dbReference type="PANTHER" id="PTHR24148">
    <property type="entry name" value="ANKYRIN REPEAT DOMAIN-CONTAINING PROTEIN 39 HOMOLOG-RELATED"/>
    <property type="match status" value="1"/>
</dbReference>
<dbReference type="OrthoDB" id="3647238at2759"/>
<dbReference type="EMBL" id="KB446539">
    <property type="protein sequence ID" value="EME43961.1"/>
    <property type="molecule type" value="Genomic_DNA"/>
</dbReference>
<accession>N1PKS8</accession>
<dbReference type="AlphaFoldDB" id="N1PKS8"/>
<sequence length="120" mass="13957">LRTDTDEIRLLDIQPGQWSDGIICRLRIARLSSRPSYEALSYTWGPSSERRCITLHDKAGFEATDNAYAALRRFRYKDSSRTLWVDALCVNQGDLSERVQQVQMMGQIYRRAERCLIWLG</sequence>
<gene>
    <name evidence="2" type="ORF">DOTSEDRAFT_95538</name>
</gene>
<keyword evidence="3" id="KW-1185">Reference proteome</keyword>
<reference evidence="2 3" key="2">
    <citation type="journal article" date="2012" name="PLoS Pathog.">
        <title>Diverse lifestyles and strategies of plant pathogenesis encoded in the genomes of eighteen Dothideomycetes fungi.</title>
        <authorList>
            <person name="Ohm R.A."/>
            <person name="Feau N."/>
            <person name="Henrissat B."/>
            <person name="Schoch C.L."/>
            <person name="Horwitz B.A."/>
            <person name="Barry K.W."/>
            <person name="Condon B.J."/>
            <person name="Copeland A.C."/>
            <person name="Dhillon B."/>
            <person name="Glaser F."/>
            <person name="Hesse C.N."/>
            <person name="Kosti I."/>
            <person name="LaButti K."/>
            <person name="Lindquist E.A."/>
            <person name="Lucas S."/>
            <person name="Salamov A.A."/>
            <person name="Bradshaw R.E."/>
            <person name="Ciuffetti L."/>
            <person name="Hamelin R.C."/>
            <person name="Kema G.H.J."/>
            <person name="Lawrence C."/>
            <person name="Scott J.A."/>
            <person name="Spatafora J.W."/>
            <person name="Turgeon B.G."/>
            <person name="de Wit P.J.G.M."/>
            <person name="Zhong S."/>
            <person name="Goodwin S.B."/>
            <person name="Grigoriev I.V."/>
        </authorList>
    </citation>
    <scope>NUCLEOTIDE SEQUENCE [LARGE SCALE GENOMIC DNA]</scope>
    <source>
        <strain evidence="3">NZE10 / CBS 128990</strain>
    </source>
</reference>
<organism evidence="2 3">
    <name type="scientific">Dothistroma septosporum (strain NZE10 / CBS 128990)</name>
    <name type="common">Red band needle blight fungus</name>
    <name type="synonym">Mycosphaerella pini</name>
    <dbReference type="NCBI Taxonomy" id="675120"/>
    <lineage>
        <taxon>Eukaryota</taxon>
        <taxon>Fungi</taxon>
        <taxon>Dikarya</taxon>
        <taxon>Ascomycota</taxon>
        <taxon>Pezizomycotina</taxon>
        <taxon>Dothideomycetes</taxon>
        <taxon>Dothideomycetidae</taxon>
        <taxon>Mycosphaerellales</taxon>
        <taxon>Mycosphaerellaceae</taxon>
        <taxon>Dothistroma</taxon>
    </lineage>
</organism>
<evidence type="ECO:0000313" key="2">
    <source>
        <dbReference type="EMBL" id="EME43961.1"/>
    </source>
</evidence>
<protein>
    <recommendedName>
        <fullName evidence="1">Heterokaryon incompatibility domain-containing protein</fullName>
    </recommendedName>
</protein>
<dbReference type="HOGENOM" id="CLU_004184_6_2_1"/>
<dbReference type="OMA" id="WIGQICI"/>
<dbReference type="Proteomes" id="UP000016933">
    <property type="component" value="Unassembled WGS sequence"/>
</dbReference>
<reference evidence="3" key="1">
    <citation type="journal article" date="2012" name="PLoS Genet.">
        <title>The genomes of the fungal plant pathogens Cladosporium fulvum and Dothistroma septosporum reveal adaptation to different hosts and lifestyles but also signatures of common ancestry.</title>
        <authorList>
            <person name="de Wit P.J.G.M."/>
            <person name="van der Burgt A."/>
            <person name="Oekmen B."/>
            <person name="Stergiopoulos I."/>
            <person name="Abd-Elsalam K.A."/>
            <person name="Aerts A.L."/>
            <person name="Bahkali A.H."/>
            <person name="Beenen H.G."/>
            <person name="Chettri P."/>
            <person name="Cox M.P."/>
            <person name="Datema E."/>
            <person name="de Vries R.P."/>
            <person name="Dhillon B."/>
            <person name="Ganley A.R."/>
            <person name="Griffiths S.A."/>
            <person name="Guo Y."/>
            <person name="Hamelin R.C."/>
            <person name="Henrissat B."/>
            <person name="Kabir M.S."/>
            <person name="Jashni M.K."/>
            <person name="Kema G."/>
            <person name="Klaubauf S."/>
            <person name="Lapidus A."/>
            <person name="Levasseur A."/>
            <person name="Lindquist E."/>
            <person name="Mehrabi R."/>
            <person name="Ohm R.A."/>
            <person name="Owen T.J."/>
            <person name="Salamov A."/>
            <person name="Schwelm A."/>
            <person name="Schijlen E."/>
            <person name="Sun H."/>
            <person name="van den Burg H.A."/>
            <person name="van Ham R.C.H.J."/>
            <person name="Zhang S."/>
            <person name="Goodwin S.B."/>
            <person name="Grigoriev I.V."/>
            <person name="Collemare J."/>
            <person name="Bradshaw R.E."/>
        </authorList>
    </citation>
    <scope>NUCLEOTIDE SEQUENCE [LARGE SCALE GENOMIC DNA]</scope>
    <source>
        <strain evidence="3">NZE10 / CBS 128990</strain>
    </source>
</reference>
<dbReference type="eggNOG" id="ENOG502R0QD">
    <property type="taxonomic scope" value="Eukaryota"/>
</dbReference>
<dbReference type="Pfam" id="PF06985">
    <property type="entry name" value="HET"/>
    <property type="match status" value="1"/>
</dbReference>
<proteinExistence type="predicted"/>
<dbReference type="InterPro" id="IPR052895">
    <property type="entry name" value="HetReg/Transcr_Mod"/>
</dbReference>
<dbReference type="STRING" id="675120.N1PKS8"/>
<dbReference type="InterPro" id="IPR010730">
    <property type="entry name" value="HET"/>
</dbReference>
<feature type="non-terminal residue" evidence="2">
    <location>
        <position position="120"/>
    </location>
</feature>
<dbReference type="PANTHER" id="PTHR24148:SF73">
    <property type="entry name" value="HET DOMAIN PROTEIN (AFU_ORTHOLOGUE AFUA_8G01020)"/>
    <property type="match status" value="1"/>
</dbReference>
<feature type="non-terminal residue" evidence="2">
    <location>
        <position position="1"/>
    </location>
</feature>
<feature type="domain" description="Heterokaryon incompatibility" evidence="1">
    <location>
        <begin position="37"/>
        <end position="120"/>
    </location>
</feature>
<evidence type="ECO:0000259" key="1">
    <source>
        <dbReference type="Pfam" id="PF06985"/>
    </source>
</evidence>
<evidence type="ECO:0000313" key="3">
    <source>
        <dbReference type="Proteomes" id="UP000016933"/>
    </source>
</evidence>
<name>N1PKS8_DOTSN</name>